<dbReference type="Gene3D" id="3.20.20.150">
    <property type="entry name" value="Divalent-metal-dependent TIM barrel enzymes"/>
    <property type="match status" value="1"/>
</dbReference>
<keyword evidence="1 4" id="KW-0479">Metal-binding</keyword>
<sequence length="196" mass="22159">MNTVSCNLHEHPLFRNGGLANPDPRVRLFAWQKVMRALRIGAFLGARYCTYWGARDGFECQFAVLWEKTFDFLKEGLNMVRRYGKKQKLPLQGGTIEHKPNEPRGEMFLPTVGHALALIGELEDPDFWGVNPEVLQHDQMTGLTSIGSVAFALSMGKLFFLHVGNQKPNQFDNDNPPLIGMDGVKELISVIYLINR</sequence>
<comment type="catalytic activity">
    <reaction evidence="4">
        <text>alpha-D-xylose = alpha-D-xylulofuranose</text>
        <dbReference type="Rhea" id="RHEA:22816"/>
        <dbReference type="ChEBI" id="CHEBI:28518"/>
        <dbReference type="ChEBI" id="CHEBI:188998"/>
        <dbReference type="EC" id="5.3.1.5"/>
    </reaction>
</comment>
<dbReference type="AlphaFoldDB" id="A0A7V4WJJ5"/>
<evidence type="ECO:0000256" key="2">
    <source>
        <dbReference type="ARBA" id="ARBA00023235"/>
    </source>
</evidence>
<evidence type="ECO:0000256" key="3">
    <source>
        <dbReference type="ARBA" id="ARBA00023277"/>
    </source>
</evidence>
<organism evidence="6">
    <name type="scientific">Candidatus Caldatribacterium saccharofermentans</name>
    <dbReference type="NCBI Taxonomy" id="1454753"/>
    <lineage>
        <taxon>Bacteria</taxon>
        <taxon>Pseudomonadati</taxon>
        <taxon>Atribacterota</taxon>
        <taxon>Atribacteria</taxon>
        <taxon>Atribacterales</taxon>
        <taxon>Candidatus Caldatribacteriaceae</taxon>
        <taxon>Candidatus Caldatribacterium</taxon>
    </lineage>
</organism>
<keyword evidence="2 4" id="KW-0413">Isomerase</keyword>
<dbReference type="GO" id="GO:0042732">
    <property type="term" value="P:D-xylose metabolic process"/>
    <property type="evidence" value="ECO:0007669"/>
    <property type="project" value="UniProtKB-KW"/>
</dbReference>
<accession>A0A7V4WJJ5</accession>
<comment type="subunit">
    <text evidence="5">Homotetramer.</text>
</comment>
<dbReference type="PROSITE" id="PS51415">
    <property type="entry name" value="XYLOSE_ISOMERASE"/>
    <property type="match status" value="1"/>
</dbReference>
<keyword evidence="3 4" id="KW-0119">Carbohydrate metabolism</keyword>
<dbReference type="GO" id="GO:0005737">
    <property type="term" value="C:cytoplasm"/>
    <property type="evidence" value="ECO:0007669"/>
    <property type="project" value="UniProtKB-SubCell"/>
</dbReference>
<dbReference type="EC" id="5.3.1.5" evidence="4"/>
<comment type="caution">
    <text evidence="6">The sequence shown here is derived from an EMBL/GenBank/DDBJ whole genome shotgun (WGS) entry which is preliminary data.</text>
</comment>
<dbReference type="SUPFAM" id="SSF51658">
    <property type="entry name" value="Xylose isomerase-like"/>
    <property type="match status" value="1"/>
</dbReference>
<proteinExistence type="inferred from homology"/>
<comment type="similarity">
    <text evidence="4">Belongs to the xylose isomerase family.</text>
</comment>
<dbReference type="EMBL" id="DTIY01000009">
    <property type="protein sequence ID" value="HGY38420.1"/>
    <property type="molecule type" value="Genomic_DNA"/>
</dbReference>
<dbReference type="GO" id="GO:0046872">
    <property type="term" value="F:metal ion binding"/>
    <property type="evidence" value="ECO:0007669"/>
    <property type="project" value="UniProtKB-KW"/>
</dbReference>
<dbReference type="PRINTS" id="PR00688">
    <property type="entry name" value="XYLOSISMRASE"/>
</dbReference>
<gene>
    <name evidence="6" type="ORF">ENW11_01240</name>
</gene>
<evidence type="ECO:0000256" key="5">
    <source>
        <dbReference type="RuleBase" id="RU000610"/>
    </source>
</evidence>
<keyword evidence="4" id="KW-0859">Xylose metabolism</keyword>
<protein>
    <recommendedName>
        <fullName evidence="4">Xylose isomerase</fullName>
        <ecNumber evidence="4">5.3.1.5</ecNumber>
    </recommendedName>
</protein>
<evidence type="ECO:0000256" key="4">
    <source>
        <dbReference type="RuleBase" id="RU000609"/>
    </source>
</evidence>
<evidence type="ECO:0000313" key="6">
    <source>
        <dbReference type="EMBL" id="HGY38420.1"/>
    </source>
</evidence>
<dbReference type="InterPro" id="IPR036237">
    <property type="entry name" value="Xyl_isomerase-like_sf"/>
</dbReference>
<reference evidence="6" key="1">
    <citation type="journal article" date="2020" name="mSystems">
        <title>Genome- and Community-Level Interaction Insights into Carbon Utilization and Element Cycling Functions of Hydrothermarchaeota in Hydrothermal Sediment.</title>
        <authorList>
            <person name="Zhou Z."/>
            <person name="Liu Y."/>
            <person name="Xu W."/>
            <person name="Pan J."/>
            <person name="Luo Z.H."/>
            <person name="Li M."/>
        </authorList>
    </citation>
    <scope>NUCLEOTIDE SEQUENCE [LARGE SCALE GENOMIC DNA]</scope>
    <source>
        <strain evidence="6">SpSt-82</strain>
    </source>
</reference>
<name>A0A7V4WJJ5_9BACT</name>
<dbReference type="InterPro" id="IPR001998">
    <property type="entry name" value="Xylose_isomerase"/>
</dbReference>
<evidence type="ECO:0000256" key="1">
    <source>
        <dbReference type="ARBA" id="ARBA00022723"/>
    </source>
</evidence>
<comment type="subcellular location">
    <subcellularLocation>
        <location evidence="5">Cytoplasm</location>
    </subcellularLocation>
</comment>
<dbReference type="GO" id="GO:0009045">
    <property type="term" value="F:xylose isomerase activity"/>
    <property type="evidence" value="ECO:0007669"/>
    <property type="project" value="UniProtKB-EC"/>
</dbReference>